<dbReference type="InterPro" id="IPR029069">
    <property type="entry name" value="HotDog_dom_sf"/>
</dbReference>
<proteinExistence type="inferred from homology"/>
<sequence length="157" mass="17887">MKESKRVSESAAEQVQLVLSSHINGYKRLFGGQLMAWIDMLGGVIARRHAEHEVTTACIDNLQFKKAVTINSTLVLKGKMTYVGRSSMEVRVDTFVERLDGTRELVNTCYMVLVALDENQKPVPVPQLICETQQEKEEFENGARRQQLRKARRNEGY</sequence>
<dbReference type="Pfam" id="PF03061">
    <property type="entry name" value="4HBT"/>
    <property type="match status" value="1"/>
</dbReference>
<evidence type="ECO:0000313" key="6">
    <source>
        <dbReference type="Proteomes" id="UP000284751"/>
    </source>
</evidence>
<name>A0A412B012_9FIRM</name>
<dbReference type="InterPro" id="IPR006683">
    <property type="entry name" value="Thioestr_dom"/>
</dbReference>
<feature type="domain" description="HotDog ACOT-type" evidence="4">
    <location>
        <begin position="8"/>
        <end position="119"/>
    </location>
</feature>
<evidence type="ECO:0000256" key="1">
    <source>
        <dbReference type="ARBA" id="ARBA00010458"/>
    </source>
</evidence>
<dbReference type="GO" id="GO:0052816">
    <property type="term" value="F:long-chain fatty acyl-CoA hydrolase activity"/>
    <property type="evidence" value="ECO:0007669"/>
    <property type="project" value="TreeGrafter"/>
</dbReference>
<comment type="caution">
    <text evidence="5">The sequence shown here is derived from an EMBL/GenBank/DDBJ whole genome shotgun (WGS) entry which is preliminary data.</text>
</comment>
<evidence type="ECO:0000259" key="4">
    <source>
        <dbReference type="PROSITE" id="PS51770"/>
    </source>
</evidence>
<evidence type="ECO:0000256" key="3">
    <source>
        <dbReference type="PROSITE-ProRule" id="PRU01106"/>
    </source>
</evidence>
<dbReference type="InterPro" id="IPR040170">
    <property type="entry name" value="Cytosol_ACT"/>
</dbReference>
<dbReference type="PANTHER" id="PTHR11049:SF24">
    <property type="entry name" value="CYTOSOLIC ACYL COENZYME A THIOESTER HYDROLASE"/>
    <property type="match status" value="1"/>
</dbReference>
<comment type="similarity">
    <text evidence="1">Belongs to the acyl coenzyme A hydrolase family.</text>
</comment>
<keyword evidence="2 3" id="KW-0378">Hydrolase</keyword>
<reference evidence="5 6" key="1">
    <citation type="submission" date="2018-08" db="EMBL/GenBank/DDBJ databases">
        <title>A genome reference for cultivated species of the human gut microbiota.</title>
        <authorList>
            <person name="Zou Y."/>
            <person name="Xue W."/>
            <person name="Luo G."/>
        </authorList>
    </citation>
    <scope>NUCLEOTIDE SEQUENCE [LARGE SCALE GENOMIC DNA]</scope>
    <source>
        <strain evidence="5 6">AF28-26</strain>
    </source>
</reference>
<dbReference type="PROSITE" id="PS51770">
    <property type="entry name" value="HOTDOG_ACOT"/>
    <property type="match status" value="1"/>
</dbReference>
<dbReference type="Proteomes" id="UP000284751">
    <property type="component" value="Unassembled WGS sequence"/>
</dbReference>
<dbReference type="GO" id="GO:0006637">
    <property type="term" value="P:acyl-CoA metabolic process"/>
    <property type="evidence" value="ECO:0007669"/>
    <property type="project" value="TreeGrafter"/>
</dbReference>
<protein>
    <submittedName>
        <fullName evidence="5">Acyl-CoA thioesterase</fullName>
    </submittedName>
</protein>
<dbReference type="EMBL" id="QRTC01000007">
    <property type="protein sequence ID" value="RGQ43292.1"/>
    <property type="molecule type" value="Genomic_DNA"/>
</dbReference>
<dbReference type="GO" id="GO:0005829">
    <property type="term" value="C:cytosol"/>
    <property type="evidence" value="ECO:0007669"/>
    <property type="project" value="TreeGrafter"/>
</dbReference>
<dbReference type="Gene3D" id="3.10.129.10">
    <property type="entry name" value="Hotdog Thioesterase"/>
    <property type="match status" value="1"/>
</dbReference>
<dbReference type="PANTHER" id="PTHR11049">
    <property type="entry name" value="ACYL COENZYME A THIOESTER HYDROLASE"/>
    <property type="match status" value="1"/>
</dbReference>
<organism evidence="5 6">
    <name type="scientific">[Clostridium] leptum</name>
    <dbReference type="NCBI Taxonomy" id="1535"/>
    <lineage>
        <taxon>Bacteria</taxon>
        <taxon>Bacillati</taxon>
        <taxon>Bacillota</taxon>
        <taxon>Clostridia</taxon>
        <taxon>Eubacteriales</taxon>
        <taxon>Oscillospiraceae</taxon>
        <taxon>Oscillospiraceae incertae sedis</taxon>
    </lineage>
</organism>
<dbReference type="InterPro" id="IPR033120">
    <property type="entry name" value="HOTDOG_ACOT"/>
</dbReference>
<gene>
    <name evidence="5" type="ORF">DWY99_03230</name>
</gene>
<evidence type="ECO:0000313" key="5">
    <source>
        <dbReference type="EMBL" id="RGQ43292.1"/>
    </source>
</evidence>
<dbReference type="GO" id="GO:0009062">
    <property type="term" value="P:fatty acid catabolic process"/>
    <property type="evidence" value="ECO:0007669"/>
    <property type="project" value="TreeGrafter"/>
</dbReference>
<evidence type="ECO:0000256" key="2">
    <source>
        <dbReference type="ARBA" id="ARBA00022801"/>
    </source>
</evidence>
<accession>A0A412B012</accession>
<dbReference type="SUPFAM" id="SSF54637">
    <property type="entry name" value="Thioesterase/thiol ester dehydrase-isomerase"/>
    <property type="match status" value="1"/>
</dbReference>
<dbReference type="AlphaFoldDB" id="A0A412B012"/>
<dbReference type="CDD" id="cd03442">
    <property type="entry name" value="BFIT_BACH"/>
    <property type="match status" value="1"/>
</dbReference>